<dbReference type="EMBL" id="CAUJNA010000355">
    <property type="protein sequence ID" value="CAJ1376001.1"/>
    <property type="molecule type" value="Genomic_DNA"/>
</dbReference>
<keyword evidence="1" id="KW-0175">Coiled coil</keyword>
<feature type="region of interest" description="Disordered" evidence="2">
    <location>
        <begin position="144"/>
        <end position="167"/>
    </location>
</feature>
<comment type="caution">
    <text evidence="3">The sequence shown here is derived from an EMBL/GenBank/DDBJ whole genome shotgun (WGS) entry which is preliminary data.</text>
</comment>
<proteinExistence type="predicted"/>
<organism evidence="3 4">
    <name type="scientific">Effrenium voratum</name>
    <dbReference type="NCBI Taxonomy" id="2562239"/>
    <lineage>
        <taxon>Eukaryota</taxon>
        <taxon>Sar</taxon>
        <taxon>Alveolata</taxon>
        <taxon>Dinophyceae</taxon>
        <taxon>Suessiales</taxon>
        <taxon>Symbiodiniaceae</taxon>
        <taxon>Effrenium</taxon>
    </lineage>
</organism>
<reference evidence="3" key="1">
    <citation type="submission" date="2023-08" db="EMBL/GenBank/DDBJ databases">
        <authorList>
            <person name="Chen Y."/>
            <person name="Shah S."/>
            <person name="Dougan E. K."/>
            <person name="Thang M."/>
            <person name="Chan C."/>
        </authorList>
    </citation>
    <scope>NUCLEOTIDE SEQUENCE</scope>
</reference>
<dbReference type="AlphaFoldDB" id="A0AA36HV95"/>
<protein>
    <submittedName>
        <fullName evidence="3">Uncharacterized protein</fullName>
    </submittedName>
</protein>
<gene>
    <name evidence="3" type="ORF">EVOR1521_LOCUS5169</name>
</gene>
<feature type="region of interest" description="Disordered" evidence="2">
    <location>
        <begin position="31"/>
        <end position="53"/>
    </location>
</feature>
<name>A0AA36HV95_9DINO</name>
<keyword evidence="4" id="KW-1185">Reference proteome</keyword>
<accession>A0AA36HV95</accession>
<evidence type="ECO:0000256" key="2">
    <source>
        <dbReference type="SAM" id="MobiDB-lite"/>
    </source>
</evidence>
<evidence type="ECO:0000256" key="1">
    <source>
        <dbReference type="SAM" id="Coils"/>
    </source>
</evidence>
<feature type="compositionally biased region" description="Polar residues" evidence="2">
    <location>
        <begin position="38"/>
        <end position="50"/>
    </location>
</feature>
<evidence type="ECO:0000313" key="3">
    <source>
        <dbReference type="EMBL" id="CAJ1376001.1"/>
    </source>
</evidence>
<feature type="coiled-coil region" evidence="1">
    <location>
        <begin position="79"/>
        <end position="139"/>
    </location>
</feature>
<sequence length="623" mass="69165">MLAASTPALALLKRLRLRGLPRPGCRGFAEDAEAARRSSGQRGPSSNSQDDGFEKRVKDYEKAKMKWLPSAVEPMDDTGLAAQRRLQELIKRRDRLQRQLEALKRLEADELTASELEQLEALEDQLQIAQRRLSDTALLIKERKQEQRSARKGAGKGETERPKADDGRFGRLWVGSLLGQAPSVIFKPMATGDSYVVFSLLCEAGGVGLAVLDALGVLQLQLVRFSLSPRMRKGHRAWAKVQKGRRRPRDALPLRQSQLNLAWARASSRHLREQSRIRRTLKMLQELLRDPVLAKELEHVACQPEVLELGAAGQVAAEAVVEAVRRVLGEEVSLRRGPFIGVQLERPLTHYDRNDLAMVLEDLGFEAHITRHGVTLRVGGRDLEVRLGLASELEMRMGGVSPFPVSHLTVSEDWEVADRRGQEQLRSAPELRWAVDLARRFSGGPHALPGLQLRGKRQRGGTVLELVLRQLVLRIQDRDAQSLNRFTAALATQGEDFQAHSLGSQLMVSMAREMLEWSKSGVLGLWLKDAELFAGATGKQQASRLLSAAATHLEGEVWGLGHTQSCPLPREDSLEASVDRSITKGVRLVHLGCLEEAQQQLGEADELLTRVPWTEDGGMEASP</sequence>
<dbReference type="Proteomes" id="UP001178507">
    <property type="component" value="Unassembled WGS sequence"/>
</dbReference>
<evidence type="ECO:0000313" key="4">
    <source>
        <dbReference type="Proteomes" id="UP001178507"/>
    </source>
</evidence>